<evidence type="ECO:0000313" key="3">
    <source>
        <dbReference type="Proteomes" id="UP000000673"/>
    </source>
</evidence>
<dbReference type="EnsemblMetazoa" id="ADAC006609-RA">
    <property type="protein sequence ID" value="ADAC006609-PA"/>
    <property type="gene ID" value="ADAC006609"/>
</dbReference>
<name>W5JFX9_ANODA</name>
<dbReference type="HOGENOM" id="CLU_1751212_0_0_1"/>
<reference evidence="1" key="2">
    <citation type="submission" date="2010-05" db="EMBL/GenBank/DDBJ databases">
        <authorList>
            <person name="Almeida L.G."/>
            <person name="Nicolas M.F."/>
            <person name="Souza R.C."/>
            <person name="Vasconcelos A.T.R."/>
        </authorList>
    </citation>
    <scope>NUCLEOTIDE SEQUENCE</scope>
</reference>
<sequence length="149" mass="16477">MASFRNAHKSLSVEERAEMKEKFEELASRVVRLRSREAPILIEEHVYLSYGPSGGGGGIGISFLSDLPPSISPVPRASSSQEAARGPTRLAIAPALPDHSGLSDFSSPTRQIYSYSAHKMPHYSHPRGYPSWAKRVIQIDDRFERANVD</sequence>
<dbReference type="Proteomes" id="UP000000673">
    <property type="component" value="Unassembled WGS sequence"/>
</dbReference>
<dbReference type="EMBL" id="ADMH02001627">
    <property type="protein sequence ID" value="ETN61724.1"/>
    <property type="molecule type" value="Genomic_DNA"/>
</dbReference>
<organism evidence="1">
    <name type="scientific">Anopheles darlingi</name>
    <name type="common">Mosquito</name>
    <dbReference type="NCBI Taxonomy" id="43151"/>
    <lineage>
        <taxon>Eukaryota</taxon>
        <taxon>Metazoa</taxon>
        <taxon>Ecdysozoa</taxon>
        <taxon>Arthropoda</taxon>
        <taxon>Hexapoda</taxon>
        <taxon>Insecta</taxon>
        <taxon>Pterygota</taxon>
        <taxon>Neoptera</taxon>
        <taxon>Endopterygota</taxon>
        <taxon>Diptera</taxon>
        <taxon>Nematocera</taxon>
        <taxon>Culicoidea</taxon>
        <taxon>Culicidae</taxon>
        <taxon>Anophelinae</taxon>
        <taxon>Anopheles</taxon>
    </lineage>
</organism>
<evidence type="ECO:0000313" key="2">
    <source>
        <dbReference type="EnsemblMetazoa" id="ADAC006609-PA"/>
    </source>
</evidence>
<proteinExistence type="predicted"/>
<evidence type="ECO:0000313" key="1">
    <source>
        <dbReference type="EMBL" id="ETN61724.1"/>
    </source>
</evidence>
<protein>
    <submittedName>
        <fullName evidence="1 2">Uncharacterized protein</fullName>
    </submittedName>
</protein>
<keyword evidence="3" id="KW-1185">Reference proteome</keyword>
<reference evidence="2" key="4">
    <citation type="submission" date="2015-06" db="UniProtKB">
        <authorList>
            <consortium name="EnsemblMetazoa"/>
        </authorList>
    </citation>
    <scope>IDENTIFICATION</scope>
</reference>
<reference evidence="1" key="3">
    <citation type="journal article" date="2013" name="Nucleic Acids Res.">
        <title>The genome of Anopheles darlingi, the main neotropical malaria vector.</title>
        <authorList>
            <person name="Marinotti O."/>
            <person name="Cerqueira G.C."/>
            <person name="de Almeida L.G."/>
            <person name="Ferro M.I."/>
            <person name="Loreto E.L."/>
            <person name="Zaha A."/>
            <person name="Teixeira S.M."/>
            <person name="Wespiser A.R."/>
            <person name="Almeida E Silva A."/>
            <person name="Schlindwein A.D."/>
            <person name="Pacheco A.C."/>
            <person name="Silva A.L."/>
            <person name="Graveley B.R."/>
            <person name="Walenz B.P."/>
            <person name="Lima Bde A."/>
            <person name="Ribeiro C.A."/>
            <person name="Nunes-Silva C.G."/>
            <person name="de Carvalho C.R."/>
            <person name="Soares C.M."/>
            <person name="de Menezes C.B."/>
            <person name="Matiolli C."/>
            <person name="Caffrey D."/>
            <person name="Araujo D.A."/>
            <person name="de Oliveira D.M."/>
            <person name="Golenbock D."/>
            <person name="Grisard E.C."/>
            <person name="Fantinatti-Garboggini F."/>
            <person name="de Carvalho F.M."/>
            <person name="Barcellos F.G."/>
            <person name="Prosdocimi F."/>
            <person name="May G."/>
            <person name="Azevedo Junior G.M."/>
            <person name="Guimaraes G.M."/>
            <person name="Goldman G.H."/>
            <person name="Padilha I.Q."/>
            <person name="Batista Jda S."/>
            <person name="Ferro J.A."/>
            <person name="Ribeiro J.M."/>
            <person name="Fietto J.L."/>
            <person name="Dabbas K.M."/>
            <person name="Cerdeira L."/>
            <person name="Agnez-Lima L.F."/>
            <person name="Brocchi M."/>
            <person name="de Carvalho M.O."/>
            <person name="Teixeira Mde M."/>
            <person name="Diniz Maia Mde M."/>
            <person name="Goldman M.H."/>
            <person name="Cruz Schneider M.P."/>
            <person name="Felipe M.S."/>
            <person name="Hungria M."/>
            <person name="Nicolas M.F."/>
            <person name="Pereira M."/>
            <person name="Montes M.A."/>
            <person name="Cantao M.E."/>
            <person name="Vincentz M."/>
            <person name="Rafael M.S."/>
            <person name="Silverman N."/>
            <person name="Stoco P.H."/>
            <person name="Souza R.C."/>
            <person name="Vicentini R."/>
            <person name="Gazzinelli R.T."/>
            <person name="Neves Rde O."/>
            <person name="Silva R."/>
            <person name="Astolfi-Filho S."/>
            <person name="Maciel T.E."/>
            <person name="Urmenyi T.P."/>
            <person name="Tadei W.P."/>
            <person name="Camargo E.P."/>
            <person name="de Vasconcelos A.T."/>
        </authorList>
    </citation>
    <scope>NUCLEOTIDE SEQUENCE</scope>
</reference>
<dbReference type="AlphaFoldDB" id="W5JFX9"/>
<reference evidence="1 3" key="1">
    <citation type="journal article" date="2010" name="BMC Genomics">
        <title>Combination of measures distinguishes pre-miRNAs from other stem-loops in the genome of the newly sequenced Anopheles darlingi.</title>
        <authorList>
            <person name="Mendes N.D."/>
            <person name="Freitas A.T."/>
            <person name="Vasconcelos A.T."/>
            <person name="Sagot M.F."/>
        </authorList>
    </citation>
    <scope>NUCLEOTIDE SEQUENCE</scope>
</reference>
<accession>W5JFX9</accession>
<gene>
    <name evidence="1" type="ORF">AND_006609</name>
</gene>
<dbReference type="VEuPathDB" id="VectorBase:ADAC006609"/>